<dbReference type="GO" id="GO:0003729">
    <property type="term" value="F:mRNA binding"/>
    <property type="evidence" value="ECO:0007669"/>
    <property type="project" value="TreeGrafter"/>
</dbReference>
<dbReference type="GO" id="GO:0003735">
    <property type="term" value="F:structural constituent of ribosome"/>
    <property type="evidence" value="ECO:0007669"/>
    <property type="project" value="TreeGrafter"/>
</dbReference>
<evidence type="ECO:0000256" key="2">
    <source>
        <dbReference type="ARBA" id="ARBA00022980"/>
    </source>
</evidence>
<dbReference type="InterPro" id="IPR035104">
    <property type="entry name" value="Ribosomal_protein_S1-like"/>
</dbReference>
<evidence type="ECO:0000256" key="3">
    <source>
        <dbReference type="ARBA" id="ARBA00023274"/>
    </source>
</evidence>
<dbReference type="SMART" id="SM00316">
    <property type="entry name" value="S1"/>
    <property type="match status" value="4"/>
</dbReference>
<evidence type="ECO:0000313" key="7">
    <source>
        <dbReference type="EMBL" id="CAA9555642.1"/>
    </source>
</evidence>
<dbReference type="CDD" id="cd04465">
    <property type="entry name" value="S1_RPS1_repeat_ec2_hs2"/>
    <property type="match status" value="1"/>
</dbReference>
<feature type="compositionally biased region" description="Low complexity" evidence="5">
    <location>
        <begin position="489"/>
        <end position="508"/>
    </location>
</feature>
<comment type="similarity">
    <text evidence="1">Belongs to the bacterial ribosomal protein bS1 family.</text>
</comment>
<evidence type="ECO:0000256" key="5">
    <source>
        <dbReference type="SAM" id="MobiDB-lite"/>
    </source>
</evidence>
<dbReference type="SUPFAM" id="SSF50249">
    <property type="entry name" value="Nucleic acid-binding proteins"/>
    <property type="match status" value="4"/>
</dbReference>
<accession>A0A6J4UQ77</accession>
<dbReference type="GO" id="GO:0005840">
    <property type="term" value="C:ribosome"/>
    <property type="evidence" value="ECO:0007669"/>
    <property type="project" value="UniProtKB-KW"/>
</dbReference>
<feature type="compositionally biased region" description="Basic and acidic residues" evidence="5">
    <location>
        <begin position="479"/>
        <end position="488"/>
    </location>
</feature>
<feature type="domain" description="S1 motif" evidence="6">
    <location>
        <begin position="58"/>
        <end position="126"/>
    </location>
</feature>
<dbReference type="PANTHER" id="PTHR10724:SF7">
    <property type="entry name" value="SMALL RIBOSOMAL SUBUNIT PROTEIN BS1C"/>
    <property type="match status" value="1"/>
</dbReference>
<sequence length="736" mass="77964">MEGLDVREQSTSNGISEEPIASNGAGQSAELTAEADGASLMEQFLSDPSHDYKTLKYGDVMEGIIMHVDRDEILVDIGSKAEGIVPAKEYSSLSSDEKDNLEVGENILVFVVQPENPEGHPVVSIDRARQEKSWRKLQAIHDANEVIDAAVTNYTKRGQLVKLDRVRGFVPASQVSEIRGGDESSKQADMARLIGSSLPLKVIEINRHRNRLILSERQAIQERRDVMKERLIGELKEGEVRKGRVSSICDFGAFVDIGGADGLVHLSELSWSRVRHPSELLKIGEEVDVYVLGINAQEKKIALSIKRTQAEPWSRVAASYEVGKLVRGTVTQLANFGAFARIEDGIEGLIHVSELADERIQHPKQVVTEAQELLLRIIRIDPQRRRMGLSLRRALDTPDDELVSVFGEGILEERDALAQKIRASLDAEGLTGQMAEPREPIDGEGGRDSGATATADAADGSSRTAQEQAPAVVSQVAAFEERRQRAEEAAAAQRSSRQQTQRPSRPASESQTFEGENLSAMEIAFAMAGAPADDLLTVLDEEAKAPRTREPRARKAQADVEGAPANDAANPSPVATSGSDEQAAGGESDVDSGTEGTQEMVAPAGPEAAAGTVELDTHDNAETVSVTADETPSATAGTASSDGDEAVDGSNQAESDVVVPGGPEAAAGTVESADGANEPASIETVSAPDQGESAPADEAAEESAAMPEAEGEVVAPAGSEAAAGSDEEPAEGTEAS</sequence>
<feature type="region of interest" description="Disordered" evidence="5">
    <location>
        <begin position="538"/>
        <end position="736"/>
    </location>
</feature>
<feature type="compositionally biased region" description="Polar residues" evidence="5">
    <location>
        <begin position="622"/>
        <end position="641"/>
    </location>
</feature>
<dbReference type="InterPro" id="IPR012340">
    <property type="entry name" value="NA-bd_OB-fold"/>
</dbReference>
<protein>
    <submittedName>
        <fullName evidence="7">SSU ribosomal protein S1p</fullName>
    </submittedName>
</protein>
<dbReference type="PROSITE" id="PS50126">
    <property type="entry name" value="S1"/>
    <property type="match status" value="4"/>
</dbReference>
<dbReference type="FunFam" id="2.40.50.140:FF:000103">
    <property type="entry name" value="protein RRP5 homolog"/>
    <property type="match status" value="1"/>
</dbReference>
<gene>
    <name evidence="7" type="ORF">AVDCRST_MAG87-1189</name>
</gene>
<feature type="compositionally biased region" description="Low complexity" evidence="5">
    <location>
        <begin position="449"/>
        <end position="465"/>
    </location>
</feature>
<keyword evidence="2 7" id="KW-0689">Ribosomal protein</keyword>
<dbReference type="Gene3D" id="2.40.50.140">
    <property type="entry name" value="Nucleic acid-binding proteins"/>
    <property type="match status" value="4"/>
</dbReference>
<dbReference type="Pfam" id="PF00575">
    <property type="entry name" value="S1"/>
    <property type="match status" value="4"/>
</dbReference>
<dbReference type="GO" id="GO:0005737">
    <property type="term" value="C:cytoplasm"/>
    <property type="evidence" value="ECO:0007669"/>
    <property type="project" value="UniProtKB-ARBA"/>
</dbReference>
<feature type="domain" description="S1 motif" evidence="6">
    <location>
        <begin position="323"/>
        <end position="392"/>
    </location>
</feature>
<dbReference type="FunFam" id="2.40.50.140:FF:000051">
    <property type="entry name" value="RNA-binding transcriptional accessory protein"/>
    <property type="match status" value="1"/>
</dbReference>
<feature type="compositionally biased region" description="Basic and acidic residues" evidence="5">
    <location>
        <begin position="436"/>
        <end position="447"/>
    </location>
</feature>
<name>A0A6J4UQ77_9BACT</name>
<feature type="compositionally biased region" description="Low complexity" evidence="5">
    <location>
        <begin position="691"/>
        <end position="724"/>
    </location>
</feature>
<reference evidence="7" key="1">
    <citation type="submission" date="2020-02" db="EMBL/GenBank/DDBJ databases">
        <authorList>
            <person name="Meier V. D."/>
        </authorList>
    </citation>
    <scope>NUCLEOTIDE SEQUENCE</scope>
    <source>
        <strain evidence="7">AVDCRST_MAG87</strain>
    </source>
</reference>
<feature type="region of interest" description="Disordered" evidence="5">
    <location>
        <begin position="1"/>
        <end position="33"/>
    </location>
</feature>
<evidence type="ECO:0000259" key="6">
    <source>
        <dbReference type="PROSITE" id="PS50126"/>
    </source>
</evidence>
<comment type="function">
    <text evidence="4">Binds mRNA; thus facilitating recognition of the initiation point. It is needed to translate mRNA with a short Shine-Dalgarno (SD) purine-rich sequence.</text>
</comment>
<dbReference type="InterPro" id="IPR003029">
    <property type="entry name" value="S1_domain"/>
</dbReference>
<evidence type="ECO:0000256" key="4">
    <source>
        <dbReference type="ARBA" id="ARBA00025604"/>
    </source>
</evidence>
<dbReference type="InterPro" id="IPR050437">
    <property type="entry name" value="Ribos_protein_bS1-like"/>
</dbReference>
<dbReference type="GO" id="GO:0006412">
    <property type="term" value="P:translation"/>
    <property type="evidence" value="ECO:0007669"/>
    <property type="project" value="TreeGrafter"/>
</dbReference>
<proteinExistence type="inferred from homology"/>
<dbReference type="EMBL" id="CADCWJ010000271">
    <property type="protein sequence ID" value="CAA9555642.1"/>
    <property type="molecule type" value="Genomic_DNA"/>
</dbReference>
<feature type="compositionally biased region" description="Basic and acidic residues" evidence="5">
    <location>
        <begin position="541"/>
        <end position="558"/>
    </location>
</feature>
<keyword evidence="3" id="KW-0687">Ribonucleoprotein</keyword>
<feature type="region of interest" description="Disordered" evidence="5">
    <location>
        <begin position="428"/>
        <end position="514"/>
    </location>
</feature>
<dbReference type="CDD" id="cd05687">
    <property type="entry name" value="S1_RPS1_repeat_ec1_hs1"/>
    <property type="match status" value="1"/>
</dbReference>
<dbReference type="AlphaFoldDB" id="A0A6J4UQ77"/>
<feature type="compositionally biased region" description="Acidic residues" evidence="5">
    <location>
        <begin position="725"/>
        <end position="736"/>
    </location>
</feature>
<dbReference type="PRINTS" id="PR00681">
    <property type="entry name" value="RIBOSOMALS1"/>
</dbReference>
<feature type="domain" description="S1 motif" evidence="6">
    <location>
        <begin position="238"/>
        <end position="306"/>
    </location>
</feature>
<organism evidence="7">
    <name type="scientific">uncultured Thermomicrobiales bacterium</name>
    <dbReference type="NCBI Taxonomy" id="1645740"/>
    <lineage>
        <taxon>Bacteria</taxon>
        <taxon>Pseudomonadati</taxon>
        <taxon>Thermomicrobiota</taxon>
        <taxon>Thermomicrobia</taxon>
        <taxon>Thermomicrobiales</taxon>
        <taxon>environmental samples</taxon>
    </lineage>
</organism>
<feature type="domain" description="S1 motif" evidence="6">
    <location>
        <begin position="144"/>
        <end position="217"/>
    </location>
</feature>
<dbReference type="PANTHER" id="PTHR10724">
    <property type="entry name" value="30S RIBOSOMAL PROTEIN S1"/>
    <property type="match status" value="1"/>
</dbReference>
<dbReference type="CDD" id="cd05688">
    <property type="entry name" value="S1_RPS1_repeat_ec3"/>
    <property type="match status" value="1"/>
</dbReference>
<evidence type="ECO:0000256" key="1">
    <source>
        <dbReference type="ARBA" id="ARBA00006767"/>
    </source>
</evidence>